<name>A0AAW4TAH9_9BURK</name>
<organism evidence="2 3">
    <name type="scientific">Burkholderia cenocepacia</name>
    <dbReference type="NCBI Taxonomy" id="95486"/>
    <lineage>
        <taxon>Bacteria</taxon>
        <taxon>Pseudomonadati</taxon>
        <taxon>Pseudomonadota</taxon>
        <taxon>Betaproteobacteria</taxon>
        <taxon>Burkholderiales</taxon>
        <taxon>Burkholderiaceae</taxon>
        <taxon>Burkholderia</taxon>
        <taxon>Burkholderia cepacia complex</taxon>
    </lineage>
</organism>
<proteinExistence type="predicted"/>
<sequence length="103" mass="11529">MLSANRKTRITCDAEPRRETHNRQSSSFTRLRVQITGSVTVDDISRRRTRPGFVPIVDAITLSGTTRAITGKPATKHFDDPPSASLLSYLRVVKRARALRINP</sequence>
<evidence type="ECO:0000256" key="1">
    <source>
        <dbReference type="SAM" id="MobiDB-lite"/>
    </source>
</evidence>
<evidence type="ECO:0000313" key="3">
    <source>
        <dbReference type="Proteomes" id="UP001199070"/>
    </source>
</evidence>
<dbReference type="AlphaFoldDB" id="A0AAW4TAH9"/>
<dbReference type="EMBL" id="JAIZTC010000002">
    <property type="protein sequence ID" value="MCA8378806.1"/>
    <property type="molecule type" value="Genomic_DNA"/>
</dbReference>
<accession>A0AAW4TAH9</accession>
<reference evidence="2" key="1">
    <citation type="submission" date="2023-08" db="EMBL/GenBank/DDBJ databases">
        <title>A collection of bacterial strains from the Burkholderia cepacia Research Laboratory and Repository.</title>
        <authorList>
            <person name="Lipuma J."/>
            <person name="Spilker T."/>
        </authorList>
    </citation>
    <scope>NUCLEOTIDE SEQUENCE</scope>
    <source>
        <strain evidence="2">AU0862</strain>
    </source>
</reference>
<dbReference type="RefSeq" id="WP_226133404.1">
    <property type="nucleotide sequence ID" value="NZ_JAIZTC010000002.1"/>
</dbReference>
<dbReference type="Proteomes" id="UP001199070">
    <property type="component" value="Unassembled WGS sequence"/>
</dbReference>
<protein>
    <submittedName>
        <fullName evidence="2">Uncharacterized protein</fullName>
    </submittedName>
</protein>
<feature type="compositionally biased region" description="Basic and acidic residues" evidence="1">
    <location>
        <begin position="10"/>
        <end position="22"/>
    </location>
</feature>
<evidence type="ECO:0000313" key="2">
    <source>
        <dbReference type="EMBL" id="MCA8378806.1"/>
    </source>
</evidence>
<gene>
    <name evidence="2" type="ORF">LGN22_07910</name>
</gene>
<comment type="caution">
    <text evidence="2">The sequence shown here is derived from an EMBL/GenBank/DDBJ whole genome shotgun (WGS) entry which is preliminary data.</text>
</comment>
<feature type="region of interest" description="Disordered" evidence="1">
    <location>
        <begin position="1"/>
        <end position="28"/>
    </location>
</feature>